<feature type="binding site" evidence="10">
    <location>
        <begin position="45"/>
        <end position="52"/>
    </location>
    <ligand>
        <name>ATP</name>
        <dbReference type="ChEBI" id="CHEBI:30616"/>
    </ligand>
</feature>
<gene>
    <name evidence="13" type="ORF">C7I85_06120</name>
</gene>
<evidence type="ECO:0000256" key="4">
    <source>
        <dbReference type="ARBA" id="ARBA00022806"/>
    </source>
</evidence>
<reference evidence="13 14" key="1">
    <citation type="submission" date="2018-03" db="EMBL/GenBank/DDBJ databases">
        <title>The draft genome of Mesorhizobium soli JCM 19897.</title>
        <authorList>
            <person name="Li L."/>
            <person name="Liu L."/>
            <person name="Liang L."/>
            <person name="Wang T."/>
            <person name="Zhang X."/>
        </authorList>
    </citation>
    <scope>NUCLEOTIDE SEQUENCE [LARGE SCALE GENOMIC DNA]</scope>
    <source>
        <strain evidence="13 14">JCM 19897</strain>
    </source>
</reference>
<dbReference type="CDD" id="cd17932">
    <property type="entry name" value="DEXQc_UvrD"/>
    <property type="match status" value="1"/>
</dbReference>
<dbReference type="Pfam" id="PF00580">
    <property type="entry name" value="UvrD-helicase"/>
    <property type="match status" value="1"/>
</dbReference>
<keyword evidence="14" id="KW-1185">Reference proteome</keyword>
<dbReference type="InterPro" id="IPR013986">
    <property type="entry name" value="DExx_box_DNA_helicase_dom_sf"/>
</dbReference>
<dbReference type="Gene3D" id="1.10.486.10">
    <property type="entry name" value="PCRA, domain 4"/>
    <property type="match status" value="1"/>
</dbReference>
<dbReference type="GO" id="GO:0016887">
    <property type="term" value="F:ATP hydrolysis activity"/>
    <property type="evidence" value="ECO:0007669"/>
    <property type="project" value="RHEA"/>
</dbReference>
<comment type="similarity">
    <text evidence="1">Belongs to the helicase family. UvrD subfamily.</text>
</comment>
<keyword evidence="3 10" id="KW-0378">Hydrolase</keyword>
<name>A0A2P7SL97_9HYPH</name>
<evidence type="ECO:0000256" key="6">
    <source>
        <dbReference type="ARBA" id="ARBA00023235"/>
    </source>
</evidence>
<evidence type="ECO:0000256" key="7">
    <source>
        <dbReference type="ARBA" id="ARBA00034617"/>
    </source>
</evidence>
<feature type="domain" description="UvrD-like helicase ATP-binding" evidence="11">
    <location>
        <begin position="20"/>
        <end position="317"/>
    </location>
</feature>
<dbReference type="PROSITE" id="PS51217">
    <property type="entry name" value="UVRD_HELICASE_CTER"/>
    <property type="match status" value="1"/>
</dbReference>
<keyword evidence="6" id="KW-0413">Isomerase</keyword>
<evidence type="ECO:0000259" key="12">
    <source>
        <dbReference type="PROSITE" id="PS51217"/>
    </source>
</evidence>
<evidence type="ECO:0000256" key="2">
    <source>
        <dbReference type="ARBA" id="ARBA00022741"/>
    </source>
</evidence>
<dbReference type="InterPro" id="IPR014017">
    <property type="entry name" value="DNA_helicase_UvrD-like_C"/>
</dbReference>
<dbReference type="PANTHER" id="PTHR11070:SF3">
    <property type="entry name" value="DNA 3'-5' HELICASE"/>
    <property type="match status" value="1"/>
</dbReference>
<dbReference type="GO" id="GO:0000725">
    <property type="term" value="P:recombinational repair"/>
    <property type="evidence" value="ECO:0007669"/>
    <property type="project" value="TreeGrafter"/>
</dbReference>
<dbReference type="CDD" id="cd18807">
    <property type="entry name" value="SF1_C_UvrD"/>
    <property type="match status" value="1"/>
</dbReference>
<sequence length="697" mass="77829">MNVALRDSAELTAPCEAYLATLNAEQRAAVEHGDGEVTRPLLVIAGAGSGKTNTLAHRVAHLIVKGADPRRILLMTFSRRAASEMTKRVERIAARVMGDKAALLTDGLNWAGTFHAIGARLLRDYALEIGLDPAFTIHDREDSADLMNLVRHELGLSKTESRFPAKGTCLAIYSRVVNARAELEPILAKSFPWCIGWAEELKQLFAAYVDAKQAQNVLDYDDLLLWWAQMCAEPAIAEHLGNRFDHILVDEYQDTNRLQAAILLALKPDGRGLTVVGDDAQSIYSFRAAEVRNILDFPGHFPESARIVTLDRNYRSTDAILEAANAVIGEAPERFTKNLWTERRSAEKPLLVTVRDEAEQANYVADKVLEAREEGIALKQQSVLFRASHHSGPLEIELTRRNIPFVKFGGLKFLDSAHVKDVLALLRFTENPKDRVAAFRVMQLIPGIGPSAAAAAMDAMERALDPVLGLQFFRAPARANADWPGFVDLFSGLRSRSAWPADLERVRLWYEPHLERIHEEAAPRRADLLQLEQIAAGYPSRERFLTDLTLDPPDATSDEAGPPHLDEDYLILSTIHSAKGQEWTKVFVLNGVDGCIPSDLAVGERDDLEEERRLLYVAMTRAKDSLHLITPQRFFVHGQASRGDRHVYASRTRFIPDGMLDRFTRTSWPPPSQAASGRTPQPDIRVDLKAKMRGMWR</sequence>
<dbReference type="Proteomes" id="UP000240653">
    <property type="component" value="Unassembled WGS sequence"/>
</dbReference>
<evidence type="ECO:0000313" key="13">
    <source>
        <dbReference type="EMBL" id="PSJ63121.1"/>
    </source>
</evidence>
<dbReference type="AlphaFoldDB" id="A0A2P7SL97"/>
<dbReference type="SUPFAM" id="SSF52540">
    <property type="entry name" value="P-loop containing nucleoside triphosphate hydrolases"/>
    <property type="match status" value="1"/>
</dbReference>
<evidence type="ECO:0000256" key="9">
    <source>
        <dbReference type="ARBA" id="ARBA00048988"/>
    </source>
</evidence>
<evidence type="ECO:0000259" key="11">
    <source>
        <dbReference type="PROSITE" id="PS51198"/>
    </source>
</evidence>
<comment type="catalytic activity">
    <reaction evidence="7">
        <text>Couples ATP hydrolysis with the unwinding of duplex DNA by translocating in the 3'-5' direction.</text>
        <dbReference type="EC" id="5.6.2.4"/>
    </reaction>
</comment>
<dbReference type="EC" id="5.6.2.4" evidence="8"/>
<dbReference type="Gene3D" id="3.40.50.300">
    <property type="entry name" value="P-loop containing nucleotide triphosphate hydrolases"/>
    <property type="match status" value="2"/>
</dbReference>
<evidence type="ECO:0000256" key="8">
    <source>
        <dbReference type="ARBA" id="ARBA00034808"/>
    </source>
</evidence>
<dbReference type="PANTHER" id="PTHR11070">
    <property type="entry name" value="UVRD / RECB / PCRA DNA HELICASE FAMILY MEMBER"/>
    <property type="match status" value="1"/>
</dbReference>
<dbReference type="RefSeq" id="WP_106723032.1">
    <property type="nucleotide sequence ID" value="NZ_PXYL01000002.1"/>
</dbReference>
<dbReference type="EMBL" id="PXYL01000002">
    <property type="protein sequence ID" value="PSJ63121.1"/>
    <property type="molecule type" value="Genomic_DNA"/>
</dbReference>
<dbReference type="InterPro" id="IPR014016">
    <property type="entry name" value="UvrD-like_ATP-bd"/>
</dbReference>
<keyword evidence="4 10" id="KW-0347">Helicase</keyword>
<dbReference type="GO" id="GO:0005524">
    <property type="term" value="F:ATP binding"/>
    <property type="evidence" value="ECO:0007669"/>
    <property type="project" value="UniProtKB-UniRule"/>
</dbReference>
<dbReference type="InterPro" id="IPR000212">
    <property type="entry name" value="DNA_helicase_UvrD/REP"/>
</dbReference>
<protein>
    <recommendedName>
        <fullName evidence="8">DNA 3'-5' helicase</fullName>
        <ecNumber evidence="8">5.6.2.4</ecNumber>
    </recommendedName>
</protein>
<feature type="domain" description="UvrD-like helicase C-terminal" evidence="12">
    <location>
        <begin position="318"/>
        <end position="580"/>
    </location>
</feature>
<accession>A0A2P7SL97</accession>
<comment type="catalytic activity">
    <reaction evidence="9">
        <text>ATP + H2O = ADP + phosphate + H(+)</text>
        <dbReference type="Rhea" id="RHEA:13065"/>
        <dbReference type="ChEBI" id="CHEBI:15377"/>
        <dbReference type="ChEBI" id="CHEBI:15378"/>
        <dbReference type="ChEBI" id="CHEBI:30616"/>
        <dbReference type="ChEBI" id="CHEBI:43474"/>
        <dbReference type="ChEBI" id="CHEBI:456216"/>
        <dbReference type="EC" id="5.6.2.4"/>
    </reaction>
</comment>
<evidence type="ECO:0000256" key="1">
    <source>
        <dbReference type="ARBA" id="ARBA00009922"/>
    </source>
</evidence>
<evidence type="ECO:0000256" key="3">
    <source>
        <dbReference type="ARBA" id="ARBA00022801"/>
    </source>
</evidence>
<organism evidence="13 14">
    <name type="scientific">Pseudaminobacter soli</name>
    <name type="common">ex Li et al. 2025</name>
    <dbReference type="NCBI Taxonomy" id="1295366"/>
    <lineage>
        <taxon>Bacteria</taxon>
        <taxon>Pseudomonadati</taxon>
        <taxon>Pseudomonadota</taxon>
        <taxon>Alphaproteobacteria</taxon>
        <taxon>Hyphomicrobiales</taxon>
        <taxon>Phyllobacteriaceae</taxon>
        <taxon>Pseudaminobacter</taxon>
    </lineage>
</organism>
<evidence type="ECO:0000256" key="5">
    <source>
        <dbReference type="ARBA" id="ARBA00022840"/>
    </source>
</evidence>
<keyword evidence="2 10" id="KW-0547">Nucleotide-binding</keyword>
<dbReference type="GO" id="GO:0003677">
    <property type="term" value="F:DNA binding"/>
    <property type="evidence" value="ECO:0007669"/>
    <property type="project" value="InterPro"/>
</dbReference>
<dbReference type="GO" id="GO:0043138">
    <property type="term" value="F:3'-5' DNA helicase activity"/>
    <property type="evidence" value="ECO:0007669"/>
    <property type="project" value="UniProtKB-EC"/>
</dbReference>
<keyword evidence="5 10" id="KW-0067">ATP-binding</keyword>
<comment type="caution">
    <text evidence="13">The sequence shown here is derived from an EMBL/GenBank/DDBJ whole genome shotgun (WGS) entry which is preliminary data.</text>
</comment>
<evidence type="ECO:0000256" key="10">
    <source>
        <dbReference type="PROSITE-ProRule" id="PRU00560"/>
    </source>
</evidence>
<dbReference type="Pfam" id="PF13361">
    <property type="entry name" value="UvrD_C"/>
    <property type="match status" value="2"/>
</dbReference>
<dbReference type="OrthoDB" id="9806690at2"/>
<dbReference type="GO" id="GO:0005829">
    <property type="term" value="C:cytosol"/>
    <property type="evidence" value="ECO:0007669"/>
    <property type="project" value="TreeGrafter"/>
</dbReference>
<dbReference type="PROSITE" id="PS51198">
    <property type="entry name" value="UVRD_HELICASE_ATP_BIND"/>
    <property type="match status" value="1"/>
</dbReference>
<dbReference type="Gene3D" id="1.10.10.160">
    <property type="match status" value="1"/>
</dbReference>
<evidence type="ECO:0000313" key="14">
    <source>
        <dbReference type="Proteomes" id="UP000240653"/>
    </source>
</evidence>
<proteinExistence type="inferred from homology"/>
<dbReference type="InterPro" id="IPR027417">
    <property type="entry name" value="P-loop_NTPase"/>
</dbReference>